<name>A0ACC5UCR9_9FLAO</name>
<sequence length="363" mass="40228">MGILGNGFSRQSLIYVIYILLLIPGIFVAVTEMGFETNIRKAIAFNLSGPVSLGVAAIFCYRRTVTMNQMKIILWAFLLPLVSTTTYLFLYTPDLREVITSTGSNFAASGGFGPNQMASVLGIGIFVLAVRFFLSKEGIVHKGFDLFLLGLLAFRALATFSRGGVITGVVMILSFLGLYYLKGNLKTKFRIKFLSLVFSGAIIFIWLMSSLQTSGLLDKRYANQDAAGREKADVTTGRSDLLAQEFSEFMDHPFLGVGVGKIKEIRLNETGIAAASHNEMSRIVAEHGLFGLFAFAILLITPLIYRIGNRQNLFFFSFYFFWLLTVNHSAMRIAAPGFIYALSLLNITYKTKPTKKQELKPVS</sequence>
<accession>A0ACC5UCR9</accession>
<reference evidence="1" key="1">
    <citation type="submission" date="2021-05" db="EMBL/GenBank/DDBJ databases">
        <title>Draft genomes of bacteria isolated from model marine particles.</title>
        <authorList>
            <person name="Datta M.S."/>
            <person name="Schwartzman J.A."/>
            <person name="Enke T.N."/>
            <person name="Saavedra J."/>
            <person name="Cermak N."/>
            <person name="Cordero O.X."/>
        </authorList>
    </citation>
    <scope>NUCLEOTIDE SEQUENCE</scope>
    <source>
        <strain evidence="1">I2M19</strain>
    </source>
</reference>
<evidence type="ECO:0000313" key="2">
    <source>
        <dbReference type="Proteomes" id="UP001647509"/>
    </source>
</evidence>
<proteinExistence type="predicted"/>
<keyword evidence="1" id="KW-0436">Ligase</keyword>
<evidence type="ECO:0000313" key="1">
    <source>
        <dbReference type="EMBL" id="MBU2952127.1"/>
    </source>
</evidence>
<gene>
    <name evidence="1" type="ORF">KO493_15610</name>
</gene>
<protein>
    <submittedName>
        <fullName evidence="1">O-antigen ligase family protein</fullName>
    </submittedName>
</protein>
<organism evidence="1 2">
    <name type="scientific">Pseudotamlana agarivorans</name>
    <dbReference type="NCBI Taxonomy" id="481183"/>
    <lineage>
        <taxon>Bacteria</taxon>
        <taxon>Pseudomonadati</taxon>
        <taxon>Bacteroidota</taxon>
        <taxon>Flavobacteriia</taxon>
        <taxon>Flavobacteriales</taxon>
        <taxon>Flavobacteriaceae</taxon>
        <taxon>Pseudotamlana</taxon>
    </lineage>
</organism>
<comment type="caution">
    <text evidence="1">The sequence shown here is derived from an EMBL/GenBank/DDBJ whole genome shotgun (WGS) entry which is preliminary data.</text>
</comment>
<dbReference type="EMBL" id="JAHKPD010000025">
    <property type="protein sequence ID" value="MBU2952127.1"/>
    <property type="molecule type" value="Genomic_DNA"/>
</dbReference>
<dbReference type="Proteomes" id="UP001647509">
    <property type="component" value="Unassembled WGS sequence"/>
</dbReference>
<keyword evidence="2" id="KW-1185">Reference proteome</keyword>